<keyword evidence="1" id="KW-1133">Transmembrane helix</keyword>
<feature type="transmembrane region" description="Helical" evidence="1">
    <location>
        <begin position="25"/>
        <end position="45"/>
    </location>
</feature>
<evidence type="ECO:0000313" key="2">
    <source>
        <dbReference type="EMBL" id="CAL8135241.1"/>
    </source>
</evidence>
<proteinExistence type="predicted"/>
<evidence type="ECO:0000256" key="1">
    <source>
        <dbReference type="SAM" id="Phobius"/>
    </source>
</evidence>
<keyword evidence="1" id="KW-0812">Transmembrane</keyword>
<dbReference type="Proteomes" id="UP001642540">
    <property type="component" value="Unassembled WGS sequence"/>
</dbReference>
<feature type="transmembrane region" description="Helical" evidence="1">
    <location>
        <begin position="172"/>
        <end position="189"/>
    </location>
</feature>
<feature type="transmembrane region" description="Helical" evidence="1">
    <location>
        <begin position="281"/>
        <end position="304"/>
    </location>
</feature>
<feature type="transmembrane region" description="Helical" evidence="1">
    <location>
        <begin position="248"/>
        <end position="269"/>
    </location>
</feature>
<keyword evidence="3" id="KW-1185">Reference proteome</keyword>
<evidence type="ECO:0000313" key="3">
    <source>
        <dbReference type="Proteomes" id="UP001642540"/>
    </source>
</evidence>
<accession>A0ABP1RT90</accession>
<feature type="transmembrane region" description="Helical" evidence="1">
    <location>
        <begin position="127"/>
        <end position="146"/>
    </location>
</feature>
<reference evidence="2 3" key="1">
    <citation type="submission" date="2024-08" db="EMBL/GenBank/DDBJ databases">
        <authorList>
            <person name="Cucini C."/>
            <person name="Frati F."/>
        </authorList>
    </citation>
    <scope>NUCLEOTIDE SEQUENCE [LARGE SCALE GENOMIC DNA]</scope>
</reference>
<comment type="caution">
    <text evidence="2">The sequence shown here is derived from an EMBL/GenBank/DDBJ whole genome shotgun (WGS) entry which is preliminary data.</text>
</comment>
<dbReference type="EMBL" id="CAXLJM020000107">
    <property type="protein sequence ID" value="CAL8135241.1"/>
    <property type="molecule type" value="Genomic_DNA"/>
</dbReference>
<gene>
    <name evidence="2" type="ORF">ODALV1_LOCUS25893</name>
</gene>
<name>A0ABP1RT90_9HEXA</name>
<sequence>MILEWDPKSQLLFTNGPKCNKYFRWYFNVFVVCGPMGFCACAFIATHSKLFPPQLIVSSCMLGAMSLLVWLSSGFIIGGSHQLVSGVNSAAALKATMDTQFCSYTSGKNKQMEKYWKIMSTGLKATILMFAGTTLTLTTVLIMFHIDQFSAILRVLFPINSVCSNDSECAKIYNIFMLVYGFILGNICVSTACRFFAIYFSMLVYICELQLRYLDTLNRLPLGVAMDLKFFKWYSALRIANQVYEGPLSWMVAILIGDGFIIFVVCNVATIKGYYIFPIEVYWLAPAVSLICAFFAKFLLPVAIESDMVSRKLIWKRASYFDQGGNAPLKKKIVRAKYRAVRALTFKCGSLMRLEFGVDRMFFAGIFDRTMDILLMPSSK</sequence>
<protein>
    <submittedName>
        <fullName evidence="2">Uncharacterized protein</fullName>
    </submittedName>
</protein>
<keyword evidence="1" id="KW-0472">Membrane</keyword>
<organism evidence="2 3">
    <name type="scientific">Orchesella dallaii</name>
    <dbReference type="NCBI Taxonomy" id="48710"/>
    <lineage>
        <taxon>Eukaryota</taxon>
        <taxon>Metazoa</taxon>
        <taxon>Ecdysozoa</taxon>
        <taxon>Arthropoda</taxon>
        <taxon>Hexapoda</taxon>
        <taxon>Collembola</taxon>
        <taxon>Entomobryomorpha</taxon>
        <taxon>Entomobryoidea</taxon>
        <taxon>Orchesellidae</taxon>
        <taxon>Orchesellinae</taxon>
        <taxon>Orchesella</taxon>
    </lineage>
</organism>